<dbReference type="EMBL" id="CAKLBY020000231">
    <property type="protein sequence ID" value="CAK7938578.1"/>
    <property type="molecule type" value="Genomic_DNA"/>
</dbReference>
<comment type="caution">
    <text evidence="1">The sequence shown here is derived from an EMBL/GenBank/DDBJ whole genome shotgun (WGS) entry which is preliminary data.</text>
</comment>
<reference evidence="1" key="1">
    <citation type="submission" date="2024-01" db="EMBL/GenBank/DDBJ databases">
        <authorList>
            <person name="Webb A."/>
        </authorList>
    </citation>
    <scope>NUCLEOTIDE SEQUENCE</scope>
    <source>
        <strain evidence="1">Pm1</strain>
    </source>
</reference>
<gene>
    <name evidence="1" type="ORF">PM001_LOCUS23728</name>
</gene>
<evidence type="ECO:0000313" key="1">
    <source>
        <dbReference type="EMBL" id="CAK7938578.1"/>
    </source>
</evidence>
<proteinExistence type="predicted"/>
<protein>
    <submittedName>
        <fullName evidence="1">Uncharacterized protein</fullName>
    </submittedName>
</protein>
<dbReference type="AlphaFoldDB" id="A0AAV1UZC8"/>
<organism evidence="1 2">
    <name type="scientific">Peronospora matthiolae</name>
    <dbReference type="NCBI Taxonomy" id="2874970"/>
    <lineage>
        <taxon>Eukaryota</taxon>
        <taxon>Sar</taxon>
        <taxon>Stramenopiles</taxon>
        <taxon>Oomycota</taxon>
        <taxon>Peronosporomycetes</taxon>
        <taxon>Peronosporales</taxon>
        <taxon>Peronosporaceae</taxon>
        <taxon>Peronospora</taxon>
    </lineage>
</organism>
<evidence type="ECO:0000313" key="2">
    <source>
        <dbReference type="Proteomes" id="UP001162060"/>
    </source>
</evidence>
<name>A0AAV1UZC8_9STRA</name>
<sequence length="96" mass="10739">MKPKWTLTISVEKAAMQIQIFMNTVKIITGSKQVKEVSIFELVAGNRVEMDFEFVVFLHSKDKEVVRLGKLGSLRGGGVSATSKSVVKNKTLYIFM</sequence>
<accession>A0AAV1UZC8</accession>
<dbReference type="Proteomes" id="UP001162060">
    <property type="component" value="Unassembled WGS sequence"/>
</dbReference>